<organism evidence="7">
    <name type="scientific">marine metagenome</name>
    <dbReference type="NCBI Taxonomy" id="408172"/>
    <lineage>
        <taxon>unclassified sequences</taxon>
        <taxon>metagenomes</taxon>
        <taxon>ecological metagenomes</taxon>
    </lineage>
</organism>
<evidence type="ECO:0000256" key="2">
    <source>
        <dbReference type="ARBA" id="ARBA00022764"/>
    </source>
</evidence>
<dbReference type="InterPro" id="IPR000297">
    <property type="entry name" value="PPIase_PpiC"/>
</dbReference>
<protein>
    <recommendedName>
        <fullName evidence="6">PpiC domain-containing protein</fullName>
    </recommendedName>
</protein>
<dbReference type="InterPro" id="IPR046357">
    <property type="entry name" value="PPIase_dom_sf"/>
</dbReference>
<dbReference type="GO" id="GO:0003755">
    <property type="term" value="F:peptidyl-prolyl cis-trans isomerase activity"/>
    <property type="evidence" value="ECO:0007669"/>
    <property type="project" value="UniProtKB-KW"/>
</dbReference>
<keyword evidence="3" id="KW-0697">Rotamase</keyword>
<dbReference type="AlphaFoldDB" id="A0A381SWU5"/>
<dbReference type="SUPFAM" id="SSF109998">
    <property type="entry name" value="Triger factor/SurA peptide-binding domain-like"/>
    <property type="match status" value="1"/>
</dbReference>
<dbReference type="Pfam" id="PF13616">
    <property type="entry name" value="Rotamase_3"/>
    <property type="match status" value="1"/>
</dbReference>
<feature type="domain" description="PpiC" evidence="6">
    <location>
        <begin position="170"/>
        <end position="271"/>
    </location>
</feature>
<evidence type="ECO:0000256" key="4">
    <source>
        <dbReference type="ARBA" id="ARBA00023186"/>
    </source>
</evidence>
<proteinExistence type="predicted"/>
<dbReference type="PANTHER" id="PTHR47637">
    <property type="entry name" value="CHAPERONE SURA"/>
    <property type="match status" value="1"/>
</dbReference>
<dbReference type="PROSITE" id="PS01096">
    <property type="entry name" value="PPIC_PPIASE_1"/>
    <property type="match status" value="1"/>
</dbReference>
<dbReference type="InterPro" id="IPR023058">
    <property type="entry name" value="PPIase_PpiC_CS"/>
</dbReference>
<evidence type="ECO:0000256" key="5">
    <source>
        <dbReference type="ARBA" id="ARBA00023235"/>
    </source>
</evidence>
<reference evidence="7" key="1">
    <citation type="submission" date="2018-05" db="EMBL/GenBank/DDBJ databases">
        <authorList>
            <person name="Lanie J.A."/>
            <person name="Ng W.-L."/>
            <person name="Kazmierczak K.M."/>
            <person name="Andrzejewski T.M."/>
            <person name="Davidsen T.M."/>
            <person name="Wayne K.J."/>
            <person name="Tettelin H."/>
            <person name="Glass J.I."/>
            <person name="Rusch D."/>
            <person name="Podicherti R."/>
            <person name="Tsui H.-C.T."/>
            <person name="Winkler M.E."/>
        </authorList>
    </citation>
    <scope>NUCLEOTIDE SEQUENCE</scope>
</reference>
<keyword evidence="5" id="KW-0413">Isomerase</keyword>
<dbReference type="Gene3D" id="1.10.4030.10">
    <property type="entry name" value="Porin chaperone SurA, peptide-binding domain"/>
    <property type="match status" value="1"/>
</dbReference>
<dbReference type="InterPro" id="IPR015391">
    <property type="entry name" value="SurA_N"/>
</dbReference>
<accession>A0A381SWU5</accession>
<dbReference type="PANTHER" id="PTHR47637:SF1">
    <property type="entry name" value="CHAPERONE SURA"/>
    <property type="match status" value="1"/>
</dbReference>
<keyword evidence="4" id="KW-0143">Chaperone</keyword>
<evidence type="ECO:0000259" key="6">
    <source>
        <dbReference type="PROSITE" id="PS50198"/>
    </source>
</evidence>
<evidence type="ECO:0000256" key="1">
    <source>
        <dbReference type="ARBA" id="ARBA00022729"/>
    </source>
</evidence>
<name>A0A381SWU5_9ZZZZ</name>
<dbReference type="InterPro" id="IPR050280">
    <property type="entry name" value="OMP_Chaperone_SurA"/>
</dbReference>
<evidence type="ECO:0000256" key="3">
    <source>
        <dbReference type="ARBA" id="ARBA00023110"/>
    </source>
</evidence>
<dbReference type="Pfam" id="PF09312">
    <property type="entry name" value="SurA_N"/>
    <property type="match status" value="1"/>
</dbReference>
<dbReference type="PROSITE" id="PS50198">
    <property type="entry name" value="PPIC_PPIASE_2"/>
    <property type="match status" value="1"/>
</dbReference>
<dbReference type="Gene3D" id="3.10.50.40">
    <property type="match status" value="1"/>
</dbReference>
<gene>
    <name evidence="7" type="ORF">METZ01_LOCUS61334</name>
</gene>
<dbReference type="SUPFAM" id="SSF54534">
    <property type="entry name" value="FKBP-like"/>
    <property type="match status" value="1"/>
</dbReference>
<keyword evidence="1" id="KW-0732">Signal</keyword>
<keyword evidence="2" id="KW-0574">Periplasm</keyword>
<sequence length="401" mass="45868">MIVFLAGFLFCFLLGSPIFAATFDRVVARVNNDVITLGTLEDRVAVFSSRMKTSGSIDKQLPKKKLMKTILDEMIAEKLQAQEAKKLGMEVAEKTLEEALDDIYNNNNITSEQFKDMLKNEGSDLEAYKEVIRDQILVSRITKMIVGSGAVKERSMRKYYRKNKKDYWVPEKITASHIMLIKENGSSDKEIQLNKKKAEKILQQIQGGEEFSELAKKYSEDVSAHSGGELGTIDRGTMMPEFENAAFNLKTGEVSKVVETANGFHIIKCDNVIPGYVKKYKMVRAEIESILSSKKRKQKYQEWLKGLKKVSFIEISLFQDEKKIKKVRIAGTSERRGSSKPQAIINSDRYLKNQDKPNSNEGLSKERFIEEKLKNYKKLYADGKISKKIFLRKKKQLLEKL</sequence>
<evidence type="ECO:0000313" key="7">
    <source>
        <dbReference type="EMBL" id="SVA08480.1"/>
    </source>
</evidence>
<dbReference type="InterPro" id="IPR027304">
    <property type="entry name" value="Trigger_fact/SurA_dom_sf"/>
</dbReference>
<dbReference type="EMBL" id="UINC01003693">
    <property type="protein sequence ID" value="SVA08480.1"/>
    <property type="molecule type" value="Genomic_DNA"/>
</dbReference>